<feature type="repeat" description="ANK" evidence="3">
    <location>
        <begin position="2876"/>
        <end position="2908"/>
    </location>
</feature>
<dbReference type="Gene3D" id="1.25.40.20">
    <property type="entry name" value="Ankyrin repeat-containing domain"/>
    <property type="match status" value="19"/>
</dbReference>
<feature type="repeat" description="ANK" evidence="3">
    <location>
        <begin position="3008"/>
        <end position="3040"/>
    </location>
</feature>
<feature type="region of interest" description="Disordered" evidence="4">
    <location>
        <begin position="64"/>
        <end position="94"/>
    </location>
</feature>
<feature type="repeat" description="ANK" evidence="3">
    <location>
        <begin position="1235"/>
        <end position="1261"/>
    </location>
</feature>
<feature type="repeat" description="ANK" evidence="3">
    <location>
        <begin position="546"/>
        <end position="579"/>
    </location>
</feature>
<feature type="repeat" description="ANK" evidence="3">
    <location>
        <begin position="1394"/>
        <end position="1426"/>
    </location>
</feature>
<feature type="repeat" description="ANK" evidence="3">
    <location>
        <begin position="2675"/>
        <end position="2708"/>
    </location>
</feature>
<feature type="repeat" description="ANK" evidence="3">
    <location>
        <begin position="872"/>
        <end position="907"/>
    </location>
</feature>
<proteinExistence type="predicted"/>
<keyword evidence="1" id="KW-0677">Repeat</keyword>
<feature type="repeat" description="ANK" evidence="3">
    <location>
        <begin position="1994"/>
        <end position="2026"/>
    </location>
</feature>
<evidence type="ECO:0000256" key="1">
    <source>
        <dbReference type="ARBA" id="ARBA00022737"/>
    </source>
</evidence>
<feature type="repeat" description="ANK" evidence="3">
    <location>
        <begin position="163"/>
        <end position="195"/>
    </location>
</feature>
<sequence>MEELKPMLMELGSMFAALQSMQAGEGLPRQFVEQMERRSRELNLPDNPQELKARMKEEQRKMKANFKKLKAAAQKGSSETDSSSESSDSEDETEVNAEIGAFLGAAALGNVGFCSMMLQKGVDVNARGQKSTTALHAATHEDKSDVVNLLLSRGADVNAADSDGDTPLMLAIMKKHRPLIRLLVERGTNLQWRNKKGFTAADLAFIAEDRESLDLIQERERSLQFDCKVHNESILSFAQKGSTKMIEYWLTNYPQTDDVKPCDLQYKDGRTIAFTAALNGSEELLVLVDSLDADLDLPDNSNSSPLFCAAQNGYDSIVRMLIDKGCDAEPLFSLPSSIAIENIVKILVEEGANFNIKDKTGTCPLACSIVCGSQEIFDYLLDEKEADCSVIDESGNDLVLIAALYKRFQMLRQLHQRGLPLDAVNNKDGETALLSACQVRCPEMVEYLADRGAIASFNNDLATVKVLAKRKAQLDVPNKRGETAILVSAQKKSLPLVEYLYKKHCDINVIDKNGHTLAYYAATTDNMEMLHALIRYSAPLDCQDKKGNTPLMIAAMKPANLKMLQILVKNKCNVETRNNAGNTACSIAAKQGSLDVLQYLDSIGEELVNITKKGKTIIMQASKRNQLAVLRLIKASEKAMSDLEATCDLGRTAVHYAAVGGHTEAVDFLSNEMHAETDAKDFQGNTPFMLAVQKKHKEVAEKLYDLGADVNIRNNGAKMLPTWQFLDQKGCFLDQEDKSGKTPLMLACEKKKMALINFLLARNCFPKSFSKDGRQVIHVACESGKAHIAKRFIDLGVPVHAADSSGISTLMLAAQSGSSEIIEALITRKQQLVEMKDIFGKSALEYAIVWDQEKVINQLIDAGCNVDNQQKDGRTPLMLAIASTSKSADEVVQTLIERGCSVDAVTEDGFNAAHVACKYNKLQVLKVLMEKGVSIESLTKSSDSCLTLAVPKGSAELIGLLVDAGLSKSHINCEGHSAVSLGYQRGNEEVLSKLLPVSDSDVSNKYANGNTLLHLACEGGLKKLIESLLDRDPTLLEAKNSKLETPVHVASRCSKLELVDLLLQRGADINSADEMGETPLFMAISAGNFTICKSILDKKPDLSLLNSEGVSAMAKAYHKGKTSIIRLLQAEEAPLFPEKLPASFEVFRTNLLQMKFKNLNELLNAGLSIDRLEKDWHLLHLGIETSRSELITELLNRGASVNCERRTRQHAAPKRCHFRWLLTSFDFEKNVRNKQGQTALHIAASKGNVKMYELLVQKGFDSALILEEEQKKYRVLQQLCNETGQNYEDENFFGARNMAFFTGHEAMCTWMINQNLPAELFDASDLHCDTPLMLSVLHEKTDAFSYLLENFALDVNHQNETKSSALHWAAQKSNLTAVRGLLSNNAAVDLLDKDGVTPLMLAVKAKSTECAKALLDSGASLTAKNRYGDSALALMLHSDDGKMKDLGRELHGGSHMDVTNRNRRQSSVHFEDLDDSQEIAAAFTAHRSISMGSFVLKIEAQSSDRKWQKLIDDAMVQSFKFPKSDSSESEAANLCQVADIKYGLEPRPTLELSINMPKPSDNNKKRKKAREVEELLLQLGIKNSSNEPSAGTRLPQGIKELLSKLSTQRLDQLEYAKLEELALQIRRFMQWRDDSASLSSRADSREDGEPDEALLRATRSLHRAAESGDLESCQMALRRVPSVDCQDAYGLTALHCAARNGQSEIASRLLSEGASINAQDQDGNTPLMLATVNQQPHLLRLLTDRGADLVVKNRQGFTAADLAFAAHDLQSLAILEEKQLALQFDAAVHNETIPELVRSHATECVRYWLENYPKRDAEKPCDLQYKDEQTIAHVASQIGSTEFLHLVAEQDGNFDKIDNTNSSPLFYAAQQGSEEIAELLLSKGCNVNRVCNLGRTPLFSAVMNSHIEFVKMLLRAGANVHLKDGMGKCPLAYCIESENQEIFDCVLDAMKSTDQFECETQSNLIQLAAELSRVQMLKQLHQASMPLDIPRAKDGRTAVMAACHAGTAETVAYLAENNCDVNRIDRAGNTPALLAAANGQLSVLNVLKSHQANFDVPNSEGKTAILVAAGSKDNALETVKFLLDQGCKINVIDNKGNTVASQATSALNWPLIKLLIEKKVPMDIADNKGNTPLMKAITAQSEDGSLTRKIVIALIGYGCSSTVKNNKGNSALSMAAKMGRVDLLTHFAASGKPIMNINRKGKTILMQVAAKNQVDVIRYLHRDSPEENDNKNATDECGRTAVHFAAMKGHPEAIVYLVNNLKCVFDTKDKYGLTPFLLAVREGNEDVVKKLADYGADVNLRNNQGENAVHMATQMRFFDLVKLLERKDCCLDQEDKTGKTPLMIACSNNDSSTVDFLLSRNVLLEPCTKENRQAIHFACEAGGLEVLQKLVEKNVSICCTDSAGITTLMLAALAGSREIVKILLTTVPDLNFVTAKDNYGKTALEYAIIGQNSELLSDLISAGCDVNNRKSNGWTPLLIAIEVGKAAADSMVQILIASGCSKDAETEDGLSAAHLACRCNKLEILKILIEKKFPIDTVTKSGDSCLTLAAAKASAELVGLLIDFGLEKSHTNNDGDSAVSIACLRGDEDVLSKIWPITDEDSVKVYSQKNTLLHFACKGGSKKIAKSLIDKDESLLHARNGDFETPLHLACRNLKLDIVELLLEYGADPNAIGGNGKTPIFGALSASKGFEICQLLLAKSADVNVVSKDGVSVLAEAFFRGSRSIIDLLLQTGARLSADTLSPNFEVFRTNIRSRKNKNLTELLDLGVPVDRRESQWNLLHLAIETCRSSLINELLSRGASVTVKDAKGYTPLLTAIRFGQIDLAREILRKHPESKDDVNNNKNTLLHVAVSESKLSTLRWLLSEFDFLKDAKNCYEETALHLAARIGNEEMYQLLVEKGWNPQLAVRDGRSMLELAARSGNSRFAVTMHLRNHSDSVCESLFCHLASTGQAAALRSLQRRESCKKQSGQIRDAVIASGSQYLLHWMLIRDNQSTEENKRLLNEANQNGETALTLAVRVGNYHIFRKLEKIGCSLEVKTKRGYTLVHEAVAAGHEQILLHLISDPGVRAKEPDVNGDTPLLQSIVLGRTRLLEVLHGKLGCSLNDRNLLRRNAAHLAAIGGNKEILFYLKQHSSNEEFFDSIDAHGDTPLMLAVLHGNTEAAKFLLENCHVNASHQNETQSTALHWAAYKSNQIEVEALLAEAATVDAKNKDGVTPLMLAVQQRSVQCVQALLDKEASPTLANHNGDCALDFMLLSQDREIRELGERLRAERGLGPNTGS</sequence>
<protein>
    <submittedName>
        <fullName evidence="6">ANK_REP_REGION domain-containing protein</fullName>
    </submittedName>
</protein>
<evidence type="ECO:0000256" key="2">
    <source>
        <dbReference type="ARBA" id="ARBA00023043"/>
    </source>
</evidence>
<evidence type="ECO:0000313" key="6">
    <source>
        <dbReference type="WBParaSite" id="maker-uti_cns_0045946-snap-gene-0.5-mRNA-1"/>
    </source>
</evidence>
<feature type="repeat" description="ANK" evidence="3">
    <location>
        <begin position="2027"/>
        <end position="2059"/>
    </location>
</feature>
<dbReference type="InterPro" id="IPR036770">
    <property type="entry name" value="Ankyrin_rpt-contain_sf"/>
</dbReference>
<feature type="repeat" description="ANK" evidence="3">
    <location>
        <begin position="3212"/>
        <end position="3244"/>
    </location>
</feature>
<keyword evidence="2 3" id="KW-0040">ANK repeat</keyword>
<feature type="repeat" description="ANK" evidence="3">
    <location>
        <begin position="480"/>
        <end position="512"/>
    </location>
</feature>
<feature type="repeat" description="ANK" evidence="3">
    <location>
        <begin position="2271"/>
        <end position="2303"/>
    </location>
</feature>
<dbReference type="PANTHER" id="PTHR24198:SF165">
    <property type="entry name" value="ANKYRIN REPEAT-CONTAINING PROTEIN-RELATED"/>
    <property type="match status" value="1"/>
</dbReference>
<feature type="repeat" description="ANK" evidence="3">
    <location>
        <begin position="1361"/>
        <end position="1393"/>
    </location>
</feature>
<feature type="repeat" description="ANK" evidence="3">
    <location>
        <begin position="1075"/>
        <end position="1107"/>
    </location>
</feature>
<feature type="repeat" description="ANK" evidence="3">
    <location>
        <begin position="1893"/>
        <end position="1925"/>
    </location>
</feature>
<feature type="repeat" description="ANK" evidence="3">
    <location>
        <begin position="908"/>
        <end position="940"/>
    </location>
</feature>
<feature type="repeat" description="ANK" evidence="3">
    <location>
        <begin position="1042"/>
        <end position="1074"/>
    </location>
</feature>
<feature type="repeat" description="ANK" evidence="3">
    <location>
        <begin position="301"/>
        <end position="327"/>
    </location>
</feature>
<name>A0A1I8J5V6_9PLAT</name>
<evidence type="ECO:0000256" key="3">
    <source>
        <dbReference type="PROSITE-ProRule" id="PRU00023"/>
    </source>
</evidence>
<dbReference type="SUPFAM" id="SSF48403">
    <property type="entry name" value="Ankyrin repeat"/>
    <property type="match status" value="11"/>
</dbReference>
<dbReference type="PROSITE" id="PS50297">
    <property type="entry name" value="ANK_REP_REGION"/>
    <property type="match status" value="18"/>
</dbReference>
<organism evidence="5 6">
    <name type="scientific">Macrostomum lignano</name>
    <dbReference type="NCBI Taxonomy" id="282301"/>
    <lineage>
        <taxon>Eukaryota</taxon>
        <taxon>Metazoa</taxon>
        <taxon>Spiralia</taxon>
        <taxon>Lophotrochozoa</taxon>
        <taxon>Platyhelminthes</taxon>
        <taxon>Rhabditophora</taxon>
        <taxon>Macrostomorpha</taxon>
        <taxon>Macrostomida</taxon>
        <taxon>Macrostomidae</taxon>
        <taxon>Macrostomum</taxon>
    </lineage>
</organism>
<feature type="repeat" description="ANK" evidence="3">
    <location>
        <begin position="1722"/>
        <end position="1754"/>
    </location>
</feature>
<feature type="repeat" description="ANK" evidence="3">
    <location>
        <begin position="1689"/>
        <end position="1721"/>
    </location>
</feature>
<reference evidence="6" key="1">
    <citation type="submission" date="2016-11" db="UniProtKB">
        <authorList>
            <consortium name="WormBaseParasite"/>
        </authorList>
    </citation>
    <scope>IDENTIFICATION</scope>
</reference>
<feature type="repeat" description="ANK" evidence="3">
    <location>
        <begin position="2508"/>
        <end position="2540"/>
    </location>
</feature>
<evidence type="ECO:0000313" key="5">
    <source>
        <dbReference type="Proteomes" id="UP000095280"/>
    </source>
</evidence>
<dbReference type="PRINTS" id="PR01415">
    <property type="entry name" value="ANKYRIN"/>
</dbReference>
<feature type="repeat" description="ANK" evidence="3">
    <location>
        <begin position="130"/>
        <end position="162"/>
    </location>
</feature>
<feature type="repeat" description="ANK" evidence="3">
    <location>
        <begin position="2060"/>
        <end position="2094"/>
    </location>
</feature>
<dbReference type="PROSITE" id="PS50088">
    <property type="entry name" value="ANK_REPEAT"/>
    <property type="match status" value="35"/>
</dbReference>
<accession>A0A1I8J5V6</accession>
<keyword evidence="5" id="KW-1185">Reference proteome</keyword>
<feature type="repeat" description="ANK" evidence="3">
    <location>
        <begin position="3179"/>
        <end position="3211"/>
    </location>
</feature>
<feature type="repeat" description="ANK" evidence="3">
    <location>
        <begin position="772"/>
        <end position="804"/>
    </location>
</feature>
<feature type="repeat" description="ANK" evidence="3">
    <location>
        <begin position="2439"/>
        <end position="2471"/>
    </location>
</feature>
<dbReference type="InterPro" id="IPR002110">
    <property type="entry name" value="Ankyrin_rpt"/>
</dbReference>
<dbReference type="SMART" id="SM00248">
    <property type="entry name" value="ANK"/>
    <property type="match status" value="71"/>
</dbReference>
<feature type="repeat" description="ANK" evidence="3">
    <location>
        <begin position="513"/>
        <end position="545"/>
    </location>
</feature>
<feature type="repeat" description="ANK" evidence="3">
    <location>
        <begin position="2472"/>
        <end position="2507"/>
    </location>
</feature>
<dbReference type="PANTHER" id="PTHR24198">
    <property type="entry name" value="ANKYRIN REPEAT AND PROTEIN KINASE DOMAIN-CONTAINING PROTEIN"/>
    <property type="match status" value="1"/>
</dbReference>
<feature type="repeat" description="ANK" evidence="3">
    <location>
        <begin position="3145"/>
        <end position="3168"/>
    </location>
</feature>
<feature type="repeat" description="ANK" evidence="3">
    <location>
        <begin position="1860"/>
        <end position="1892"/>
    </location>
</feature>
<feature type="repeat" description="ANK" evidence="3">
    <location>
        <begin position="2403"/>
        <end position="2435"/>
    </location>
</feature>
<feature type="repeat" description="ANK" evidence="3">
    <location>
        <begin position="2642"/>
        <end position="2674"/>
    </location>
</feature>
<dbReference type="Pfam" id="PF12796">
    <property type="entry name" value="Ank_2"/>
    <property type="match status" value="19"/>
</dbReference>
<evidence type="ECO:0000256" key="4">
    <source>
        <dbReference type="SAM" id="MobiDB-lite"/>
    </source>
</evidence>
<dbReference type="WBParaSite" id="maker-uti_cns_0045946-snap-gene-0.5-mRNA-1">
    <property type="protein sequence ID" value="maker-uti_cns_0045946-snap-gene-0.5-mRNA-1"/>
    <property type="gene ID" value="maker-uti_cns_0045946-snap-gene-0.5"/>
</dbReference>
<feature type="repeat" description="ANK" evidence="3">
    <location>
        <begin position="683"/>
        <end position="715"/>
    </location>
</feature>
<dbReference type="Pfam" id="PF00023">
    <property type="entry name" value="Ank"/>
    <property type="match status" value="3"/>
</dbReference>
<dbReference type="Proteomes" id="UP000095280">
    <property type="component" value="Unplaced"/>
</dbReference>
<feature type="compositionally biased region" description="Low complexity" evidence="4">
    <location>
        <begin position="77"/>
        <end position="86"/>
    </location>
</feature>
<feature type="repeat" description="ANK" evidence="3">
    <location>
        <begin position="2775"/>
        <end position="2807"/>
    </location>
</feature>